<sequence length="38" mass="3739">MLPSTTAVALSAGVELLKVGATASTVVKDKEVASLIPA</sequence>
<organism evidence="1 2">
    <name type="scientific">Prochlorococcus marinus str. MIT 9201</name>
    <dbReference type="NCBI Taxonomy" id="93057"/>
    <lineage>
        <taxon>Bacteria</taxon>
        <taxon>Bacillati</taxon>
        <taxon>Cyanobacteriota</taxon>
        <taxon>Cyanophyceae</taxon>
        <taxon>Synechococcales</taxon>
        <taxon>Prochlorococcaceae</taxon>
        <taxon>Prochlorococcus</taxon>
    </lineage>
</organism>
<evidence type="ECO:0000313" key="1">
    <source>
        <dbReference type="EMBL" id="KGF98335.1"/>
    </source>
</evidence>
<dbReference type="STRING" id="93057.EU95_0001"/>
<dbReference type="EMBL" id="JNAL01000001">
    <property type="protein sequence ID" value="KGF98335.1"/>
    <property type="molecule type" value="Genomic_DNA"/>
</dbReference>
<evidence type="ECO:0000313" key="2">
    <source>
        <dbReference type="Proteomes" id="UP000030355"/>
    </source>
</evidence>
<proteinExistence type="predicted"/>
<dbReference type="Proteomes" id="UP000030355">
    <property type="component" value="Unassembled WGS sequence"/>
</dbReference>
<name>A0A0A2A9T0_PROMR</name>
<reference evidence="2" key="1">
    <citation type="journal article" date="2014" name="Sci. Data">
        <title>Genomes of diverse isolates of the marine cyanobacterium Prochlorococcus.</title>
        <authorList>
            <person name="Biller S."/>
            <person name="Berube P."/>
            <person name="Thompson J."/>
            <person name="Kelly L."/>
            <person name="Roggensack S."/>
            <person name="Awad L."/>
            <person name="Roache-Johnson K."/>
            <person name="Ding H."/>
            <person name="Giovannoni S.J."/>
            <person name="Moore L.R."/>
            <person name="Chisholm S.W."/>
        </authorList>
    </citation>
    <scope>NUCLEOTIDE SEQUENCE [LARGE SCALE GENOMIC DNA]</scope>
    <source>
        <strain evidence="2">MIT 9201</strain>
    </source>
</reference>
<protein>
    <submittedName>
        <fullName evidence="1">Uncharacterized protein</fullName>
    </submittedName>
</protein>
<accession>A0A0A2A9T0</accession>
<comment type="caution">
    <text evidence="1">The sequence shown here is derived from an EMBL/GenBank/DDBJ whole genome shotgun (WGS) entry which is preliminary data.</text>
</comment>
<gene>
    <name evidence="1" type="ORF">EU95_0001</name>
</gene>
<dbReference type="AlphaFoldDB" id="A0A0A2A9T0"/>